<dbReference type="RefSeq" id="WP_098782324.1">
    <property type="nucleotide sequence ID" value="NZ_NULI01000029.1"/>
</dbReference>
<evidence type="ECO:0000256" key="1">
    <source>
        <dbReference type="SAM" id="Phobius"/>
    </source>
</evidence>
<keyword evidence="2" id="KW-0732">Signal</keyword>
<comment type="caution">
    <text evidence="3">The sequence shown here is derived from an EMBL/GenBank/DDBJ whole genome shotgun (WGS) entry which is preliminary data.</text>
</comment>
<dbReference type="EMBL" id="NULI01000029">
    <property type="protein sequence ID" value="PGS81997.1"/>
    <property type="molecule type" value="Genomic_DNA"/>
</dbReference>
<feature type="signal peptide" evidence="2">
    <location>
        <begin position="1"/>
        <end position="26"/>
    </location>
</feature>
<keyword evidence="1" id="KW-1133">Transmembrane helix</keyword>
<sequence>MLKKFLSIAVIISMLTFIMIPTGAFAAGNGSSKELQFPQENMKLDIKIDKDKLAIVTKTSEQANKYISIQNNRYSVDHELKNVIGLEAYNIYVDGATKLNLELNKGLYHFENNRLVQNDIVSNYMSADAKWWGVSVYLSDNESRDLVSALSAGAMGSAVILGIAAVVEAVSLGTATPILIVLGAMAGFYASEVSNRNKRNGVRLDYNWFDKSLMVRSR</sequence>
<name>A0A9X7CR21_BACCE</name>
<feature type="chain" id="PRO_5040961105" evidence="2">
    <location>
        <begin position="27"/>
        <end position="218"/>
    </location>
</feature>
<evidence type="ECO:0000313" key="3">
    <source>
        <dbReference type="EMBL" id="PGS81997.1"/>
    </source>
</evidence>
<dbReference type="AlphaFoldDB" id="A0A9X7CR21"/>
<organism evidence="3 4">
    <name type="scientific">Bacillus cereus</name>
    <dbReference type="NCBI Taxonomy" id="1396"/>
    <lineage>
        <taxon>Bacteria</taxon>
        <taxon>Bacillati</taxon>
        <taxon>Bacillota</taxon>
        <taxon>Bacilli</taxon>
        <taxon>Bacillales</taxon>
        <taxon>Bacillaceae</taxon>
        <taxon>Bacillus</taxon>
        <taxon>Bacillus cereus group</taxon>
    </lineage>
</organism>
<keyword evidence="1" id="KW-0472">Membrane</keyword>
<evidence type="ECO:0000256" key="2">
    <source>
        <dbReference type="SAM" id="SignalP"/>
    </source>
</evidence>
<protein>
    <submittedName>
        <fullName evidence="3">Uncharacterized protein</fullName>
    </submittedName>
</protein>
<reference evidence="3 4" key="1">
    <citation type="submission" date="2017-09" db="EMBL/GenBank/DDBJ databases">
        <title>Large-scale bioinformatics analysis of Bacillus genomes uncovers conserved roles of natural products in bacterial physiology.</title>
        <authorList>
            <consortium name="Agbiome Team Llc"/>
            <person name="Bleich R.M."/>
            <person name="Grubbs K.J."/>
            <person name="Santa Maria K.C."/>
            <person name="Allen S.E."/>
            <person name="Farag S."/>
            <person name="Shank E.A."/>
            <person name="Bowers A."/>
        </authorList>
    </citation>
    <scope>NUCLEOTIDE SEQUENCE [LARGE SCALE GENOMIC DNA]</scope>
    <source>
        <strain evidence="3 4">AFS041711</strain>
    </source>
</reference>
<keyword evidence="1" id="KW-0812">Transmembrane</keyword>
<evidence type="ECO:0000313" key="4">
    <source>
        <dbReference type="Proteomes" id="UP000224203"/>
    </source>
</evidence>
<accession>A0A9X7CR21</accession>
<feature type="transmembrane region" description="Helical" evidence="1">
    <location>
        <begin position="158"/>
        <end position="190"/>
    </location>
</feature>
<proteinExistence type="predicted"/>
<dbReference type="Proteomes" id="UP000224203">
    <property type="component" value="Unassembled WGS sequence"/>
</dbReference>
<gene>
    <name evidence="3" type="ORF">COC69_05145</name>
</gene>